<reference evidence="1" key="1">
    <citation type="journal article" date="2013" name="J. Plant Res.">
        <title>Effect of fungi and light on seed germination of three Opuntia species from semiarid lands of central Mexico.</title>
        <authorList>
            <person name="Delgado-Sanchez P."/>
            <person name="Jimenez-Bremont J.F."/>
            <person name="Guerrero-Gonzalez Mde L."/>
            <person name="Flores J."/>
        </authorList>
    </citation>
    <scope>NUCLEOTIDE SEQUENCE</scope>
    <source>
        <tissue evidence="1">Cladode</tissue>
    </source>
</reference>
<name>A0A7C9DPJ1_OPUST</name>
<sequence length="162" mass="18120">MEIEHQAPAHGHRGFFRCLHGGPPPPLSQKKHKGCKPPCSFIQPPRSIFPVLHRCFRRRHHIDRLATNATVPSTRPTCHLGGGACGTRANSNGFSRAFCAMFGGSRFVGSRSWKQETNYVSTGGACHRRATFLRRSDVLQWVTITTTIFWSTLKAKSLHCPR</sequence>
<dbReference type="EMBL" id="GISG01153292">
    <property type="protein sequence ID" value="MBA4648002.1"/>
    <property type="molecule type" value="Transcribed_RNA"/>
</dbReference>
<accession>A0A7C9DPJ1</accession>
<proteinExistence type="predicted"/>
<dbReference type="AlphaFoldDB" id="A0A7C9DPJ1"/>
<organism evidence="1">
    <name type="scientific">Opuntia streptacantha</name>
    <name type="common">Prickly pear cactus</name>
    <name type="synonym">Opuntia cardona</name>
    <dbReference type="NCBI Taxonomy" id="393608"/>
    <lineage>
        <taxon>Eukaryota</taxon>
        <taxon>Viridiplantae</taxon>
        <taxon>Streptophyta</taxon>
        <taxon>Embryophyta</taxon>
        <taxon>Tracheophyta</taxon>
        <taxon>Spermatophyta</taxon>
        <taxon>Magnoliopsida</taxon>
        <taxon>eudicotyledons</taxon>
        <taxon>Gunneridae</taxon>
        <taxon>Pentapetalae</taxon>
        <taxon>Caryophyllales</taxon>
        <taxon>Cactineae</taxon>
        <taxon>Cactaceae</taxon>
        <taxon>Opuntioideae</taxon>
        <taxon>Opuntia</taxon>
    </lineage>
</organism>
<protein>
    <submittedName>
        <fullName evidence="1">Uncharacterized protein</fullName>
    </submittedName>
</protein>
<reference evidence="1" key="2">
    <citation type="submission" date="2020-07" db="EMBL/GenBank/DDBJ databases">
        <authorList>
            <person name="Vera ALvarez R."/>
            <person name="Arias-Moreno D.M."/>
            <person name="Jimenez-Jacinto V."/>
            <person name="Jimenez-Bremont J.F."/>
            <person name="Swaminathan K."/>
            <person name="Moose S.P."/>
            <person name="Guerrero-Gonzalez M.L."/>
            <person name="Marino-Ramirez L."/>
            <person name="Landsman D."/>
            <person name="Rodriguez-Kessler M."/>
            <person name="Delgado-Sanchez P."/>
        </authorList>
    </citation>
    <scope>NUCLEOTIDE SEQUENCE</scope>
    <source>
        <tissue evidence="1">Cladode</tissue>
    </source>
</reference>
<evidence type="ECO:0000313" key="1">
    <source>
        <dbReference type="EMBL" id="MBA4648002.1"/>
    </source>
</evidence>